<dbReference type="AlphaFoldDB" id="A0A9X8VAG3"/>
<accession>A0A9X8VAG3</accession>
<organism evidence="1">
    <name type="scientific">Serratia marcescens</name>
    <dbReference type="NCBI Taxonomy" id="615"/>
    <lineage>
        <taxon>Bacteria</taxon>
        <taxon>Pseudomonadati</taxon>
        <taxon>Pseudomonadota</taxon>
        <taxon>Gammaproteobacteria</taxon>
        <taxon>Enterobacterales</taxon>
        <taxon>Yersiniaceae</taxon>
        <taxon>Serratia</taxon>
    </lineage>
</organism>
<gene>
    <name evidence="1" type="ORF">E0L31_33360</name>
</gene>
<sequence>MQDNQSHRPAPTAHPAHRQAGGFSIWRFGMKHLPLREVMRNLGLTVTDDGYELSNPAGTARYDRHGVRTMVNGIPEYFPITLSVKGGYAPAFEPVQAKPTESIGTMSLGINADSASLTALESQLTRIADLYERIQKAQHQDKPVSNFYDDKGVLRLRIGNFGIKTANPPRSAFTVNAGQVFISDAQVSHLMKQVSKQVMKAAQKTIERELQTGGRLWTEVHGRR</sequence>
<reference evidence="1" key="1">
    <citation type="submission" date="2019-03" db="EMBL/GenBank/DDBJ databases">
        <title>Serratia marcescens strain N2 draft genome.</title>
        <authorList>
            <person name="Yassin A."/>
            <person name="El-Kenawy N."/>
            <person name="Youssef N.H."/>
        </authorList>
    </citation>
    <scope>NUCLEOTIDE SEQUENCE [LARGE SCALE GENOMIC DNA]</scope>
    <source>
        <strain evidence="1">N2</strain>
    </source>
</reference>
<protein>
    <submittedName>
        <fullName evidence="1">Uncharacterized protein</fullName>
    </submittedName>
</protein>
<evidence type="ECO:0000313" key="1">
    <source>
        <dbReference type="EMBL" id="TFU28795.1"/>
    </source>
</evidence>
<dbReference type="EMBL" id="SPSG01004751">
    <property type="protein sequence ID" value="TFU28795.1"/>
    <property type="molecule type" value="Genomic_DNA"/>
</dbReference>
<proteinExistence type="predicted"/>
<name>A0A9X8VAG3_SERMA</name>
<comment type="caution">
    <text evidence="1">The sequence shown here is derived from an EMBL/GenBank/DDBJ whole genome shotgun (WGS) entry which is preliminary data.</text>
</comment>